<sequence length="77" mass="8609">PYDLSDIIERAKDDAIRVIAEGRESATSYYWQQASETNDCLNWIAKRFLYKKFRYNDGSNCGSTATGGSNSSRASTS</sequence>
<feature type="non-terminal residue" evidence="1">
    <location>
        <position position="77"/>
    </location>
</feature>
<reference evidence="1" key="1">
    <citation type="journal article" date="2021" name="IMA Fungus">
        <title>Genomic characterization of three marine fungi, including Emericellopsis atlantica sp. nov. with signatures of a generalist lifestyle and marine biomass degradation.</title>
        <authorList>
            <person name="Hagestad O.C."/>
            <person name="Hou L."/>
            <person name="Andersen J.H."/>
            <person name="Hansen E.H."/>
            <person name="Altermark B."/>
            <person name="Li C."/>
            <person name="Kuhnert E."/>
            <person name="Cox R.J."/>
            <person name="Crous P.W."/>
            <person name="Spatafora J.W."/>
            <person name="Lail K."/>
            <person name="Amirebrahimi M."/>
            <person name="Lipzen A."/>
            <person name="Pangilinan J."/>
            <person name="Andreopoulos W."/>
            <person name="Hayes R.D."/>
            <person name="Ng V."/>
            <person name="Grigoriev I.V."/>
            <person name="Jackson S.A."/>
            <person name="Sutton T.D.S."/>
            <person name="Dobson A.D.W."/>
            <person name="Rama T."/>
        </authorList>
    </citation>
    <scope>NUCLEOTIDE SEQUENCE</scope>
    <source>
        <strain evidence="1">TRa3180A</strain>
    </source>
</reference>
<gene>
    <name evidence="1" type="ORF">BJ878DRAFT_401505</name>
</gene>
<dbReference type="OrthoDB" id="4502478at2759"/>
<accession>A0A9P7Z9U9</accession>
<keyword evidence="2" id="KW-1185">Reference proteome</keyword>
<name>A0A9P7Z9U9_9HELO</name>
<evidence type="ECO:0000313" key="2">
    <source>
        <dbReference type="Proteomes" id="UP000887226"/>
    </source>
</evidence>
<dbReference type="Proteomes" id="UP000887226">
    <property type="component" value="Unassembled WGS sequence"/>
</dbReference>
<comment type="caution">
    <text evidence="1">The sequence shown here is derived from an EMBL/GenBank/DDBJ whole genome shotgun (WGS) entry which is preliminary data.</text>
</comment>
<dbReference type="AlphaFoldDB" id="A0A9P7Z9U9"/>
<protein>
    <submittedName>
        <fullName evidence="1">Uncharacterized protein</fullName>
    </submittedName>
</protein>
<proteinExistence type="predicted"/>
<evidence type="ECO:0000313" key="1">
    <source>
        <dbReference type="EMBL" id="KAG9247896.1"/>
    </source>
</evidence>
<organism evidence="1 2">
    <name type="scientific">Calycina marina</name>
    <dbReference type="NCBI Taxonomy" id="1763456"/>
    <lineage>
        <taxon>Eukaryota</taxon>
        <taxon>Fungi</taxon>
        <taxon>Dikarya</taxon>
        <taxon>Ascomycota</taxon>
        <taxon>Pezizomycotina</taxon>
        <taxon>Leotiomycetes</taxon>
        <taxon>Helotiales</taxon>
        <taxon>Pezizellaceae</taxon>
        <taxon>Calycina</taxon>
    </lineage>
</organism>
<dbReference type="EMBL" id="MU253761">
    <property type="protein sequence ID" value="KAG9247896.1"/>
    <property type="molecule type" value="Genomic_DNA"/>
</dbReference>
<feature type="non-terminal residue" evidence="1">
    <location>
        <position position="1"/>
    </location>
</feature>